<comment type="caution">
    <text evidence="1">The sequence shown here is derived from an EMBL/GenBank/DDBJ whole genome shotgun (WGS) entry which is preliminary data.</text>
</comment>
<proteinExistence type="predicted"/>
<name>A0ABV5CSR9_9ACTN</name>
<accession>A0ABV5CSR9</accession>
<reference evidence="1 2" key="1">
    <citation type="submission" date="2024-04" db="EMBL/GenBank/DDBJ databases">
        <title>Polymorphospora sp. isolated from Baiyangdian Lake in Xiong'an New Area.</title>
        <authorList>
            <person name="Zhang X."/>
            <person name="Liu J."/>
        </authorList>
    </citation>
    <scope>NUCLEOTIDE SEQUENCE [LARGE SCALE GENOMIC DNA]</scope>
    <source>
        <strain evidence="1 2">2-325</strain>
    </source>
</reference>
<keyword evidence="2" id="KW-1185">Reference proteome</keyword>
<evidence type="ECO:0000313" key="2">
    <source>
        <dbReference type="Proteomes" id="UP001582793"/>
    </source>
</evidence>
<dbReference type="Proteomes" id="UP001582793">
    <property type="component" value="Unassembled WGS sequence"/>
</dbReference>
<organism evidence="1 2">
    <name type="scientific">Polymorphospora lycopeni</name>
    <dbReference type="NCBI Taxonomy" id="3140240"/>
    <lineage>
        <taxon>Bacteria</taxon>
        <taxon>Bacillati</taxon>
        <taxon>Actinomycetota</taxon>
        <taxon>Actinomycetes</taxon>
        <taxon>Micromonosporales</taxon>
        <taxon>Micromonosporaceae</taxon>
        <taxon>Polymorphospora</taxon>
    </lineage>
</organism>
<sequence length="285" mass="30819">MTDHPDPVRLQVRGSTVADYVLAPDIDPRWSPRPHLHPVRTLAGVPVTDTLPEDHRWHLGVSVAMQDVSGTNLWGGRTYVRDAGYTWLDDHGRIVHDTWHERRPDGFAQRLRWLDPAGDTLLVEERTVAVSEVGRAGTYALDIAYTLTAPAGRDISLGSPATNGRPGGAGYGGFFWRIAPGTPQTFTAGADGEETVNGSTEPWLALTGRGADGAPYSLVFAGLGDGDHWFVRTGIYPGVCVALAFERTLPVPAGDAVSRHHRVLVADGTLTRDQVHDLPLTPSSR</sequence>
<protein>
    <submittedName>
        <fullName evidence="1">PmoA family protein</fullName>
    </submittedName>
</protein>
<evidence type="ECO:0000313" key="1">
    <source>
        <dbReference type="EMBL" id="MFB6395049.1"/>
    </source>
</evidence>
<dbReference type="EMBL" id="JBCGDC010000050">
    <property type="protein sequence ID" value="MFB6395049.1"/>
    <property type="molecule type" value="Genomic_DNA"/>
</dbReference>
<dbReference type="RefSeq" id="WP_375735001.1">
    <property type="nucleotide sequence ID" value="NZ_JBCGDC010000050.1"/>
</dbReference>
<gene>
    <name evidence="1" type="ORF">AAFH96_18335</name>
</gene>
<dbReference type="Pfam" id="PF14100">
    <property type="entry name" value="DUF6807"/>
    <property type="match status" value="1"/>
</dbReference>
<dbReference type="InterPro" id="IPR029475">
    <property type="entry name" value="DUF6807"/>
</dbReference>